<evidence type="ECO:0000259" key="6">
    <source>
        <dbReference type="PROSITE" id="PS51387"/>
    </source>
</evidence>
<dbReference type="InterPro" id="IPR006094">
    <property type="entry name" value="Oxid_FAD_bind_N"/>
</dbReference>
<organism evidence="7 8">
    <name type="scientific">Aspergillus pseudoviridinutans</name>
    <dbReference type="NCBI Taxonomy" id="1517512"/>
    <lineage>
        <taxon>Eukaryota</taxon>
        <taxon>Fungi</taxon>
        <taxon>Dikarya</taxon>
        <taxon>Ascomycota</taxon>
        <taxon>Pezizomycotina</taxon>
        <taxon>Eurotiomycetes</taxon>
        <taxon>Eurotiomycetidae</taxon>
        <taxon>Eurotiales</taxon>
        <taxon>Aspergillaceae</taxon>
        <taxon>Aspergillus</taxon>
        <taxon>Aspergillus subgen. Fumigati</taxon>
    </lineage>
</organism>
<comment type="similarity">
    <text evidence="1">Belongs to the oxygen-dependent FAD-linked oxidoreductase family.</text>
</comment>
<dbReference type="RefSeq" id="XP_043157524.1">
    <property type="nucleotide sequence ID" value="XM_043301589.1"/>
</dbReference>
<dbReference type="Gene3D" id="3.30.465.10">
    <property type="match status" value="1"/>
</dbReference>
<dbReference type="GO" id="GO:0016491">
    <property type="term" value="F:oxidoreductase activity"/>
    <property type="evidence" value="ECO:0007669"/>
    <property type="project" value="UniProtKB-KW"/>
</dbReference>
<comment type="caution">
    <text evidence="7">The sequence shown here is derived from an EMBL/GenBank/DDBJ whole genome shotgun (WGS) entry which is preliminary data.</text>
</comment>
<keyword evidence="2" id="KW-0285">Flavoprotein</keyword>
<name>A0A9P3BEC8_9EURO</name>
<dbReference type="PROSITE" id="PS51387">
    <property type="entry name" value="FAD_PCMH"/>
    <property type="match status" value="1"/>
</dbReference>
<feature type="domain" description="FAD-binding PCMH-type" evidence="6">
    <location>
        <begin position="41"/>
        <end position="212"/>
    </location>
</feature>
<dbReference type="GO" id="GO:0071949">
    <property type="term" value="F:FAD binding"/>
    <property type="evidence" value="ECO:0007669"/>
    <property type="project" value="InterPro"/>
</dbReference>
<dbReference type="InterPro" id="IPR050416">
    <property type="entry name" value="FAD-linked_Oxidoreductase"/>
</dbReference>
<evidence type="ECO:0000256" key="4">
    <source>
        <dbReference type="ARBA" id="ARBA00023002"/>
    </source>
</evidence>
<dbReference type="AlphaFoldDB" id="A0A9P3BEC8"/>
<evidence type="ECO:0000256" key="1">
    <source>
        <dbReference type="ARBA" id="ARBA00005466"/>
    </source>
</evidence>
<accession>A0A9P3BEC8</accession>
<dbReference type="Pfam" id="PF01565">
    <property type="entry name" value="FAD_binding_4"/>
    <property type="match status" value="1"/>
</dbReference>
<dbReference type="InterPro" id="IPR016166">
    <property type="entry name" value="FAD-bd_PCMH"/>
</dbReference>
<dbReference type="Pfam" id="PF08031">
    <property type="entry name" value="BBE"/>
    <property type="match status" value="1"/>
</dbReference>
<reference evidence="7 8" key="1">
    <citation type="submission" date="2018-10" db="EMBL/GenBank/DDBJ databases">
        <title>Pan-genome distribution and transcriptional activeness of fungal secondary metabolism genes in Aspergillus section Fumigati.</title>
        <authorList>
            <person name="Takahashi H."/>
            <person name="Umemura M."/>
            <person name="Ninomiya A."/>
            <person name="Kusuya Y."/>
            <person name="Urayama S."/>
            <person name="Shimizu M."/>
            <person name="Watanabe A."/>
            <person name="Kamei K."/>
            <person name="Yaguchi T."/>
            <person name="Hagiwara D."/>
        </authorList>
    </citation>
    <scope>NUCLEOTIDE SEQUENCE [LARGE SCALE GENOMIC DNA]</scope>
    <source>
        <strain evidence="7 8">IFM 55266</strain>
    </source>
</reference>
<protein>
    <recommendedName>
        <fullName evidence="6">FAD-binding PCMH-type domain-containing protein</fullName>
    </recommendedName>
</protein>
<proteinExistence type="inferred from homology"/>
<evidence type="ECO:0000313" key="8">
    <source>
        <dbReference type="Proteomes" id="UP001043456"/>
    </source>
</evidence>
<keyword evidence="3" id="KW-0274">FAD</keyword>
<dbReference type="OrthoDB" id="407275at2759"/>
<dbReference type="SUPFAM" id="SSF56176">
    <property type="entry name" value="FAD-binding/transporter-associated domain-like"/>
    <property type="match status" value="1"/>
</dbReference>
<feature type="chain" id="PRO_5040338902" description="FAD-binding PCMH-type domain-containing protein" evidence="5">
    <location>
        <begin position="22"/>
        <end position="471"/>
    </location>
</feature>
<dbReference type="GeneID" id="67004284"/>
<dbReference type="InterPro" id="IPR036318">
    <property type="entry name" value="FAD-bd_PCMH-like_sf"/>
</dbReference>
<dbReference type="Proteomes" id="UP001043456">
    <property type="component" value="Unassembled WGS sequence"/>
</dbReference>
<keyword evidence="4" id="KW-0560">Oxidoreductase</keyword>
<dbReference type="EMBL" id="BHVY01000004">
    <property type="protein sequence ID" value="GIJ86778.1"/>
    <property type="molecule type" value="Genomic_DNA"/>
</dbReference>
<keyword evidence="5" id="KW-0732">Signal</keyword>
<dbReference type="InterPro" id="IPR012951">
    <property type="entry name" value="BBE"/>
</dbReference>
<dbReference type="Gene3D" id="3.40.462.20">
    <property type="match status" value="1"/>
</dbReference>
<sequence length="471" mass="50102">MQAVSAFATCLLASVGGNSSAVVLPSQANYPNAVSPYNFDYPVKPAAVVYPQNAQQVAAAVKCAADAGVKVQAKSGGHSYGNYGSTTGELSVNLQNLQQFSMDETTWTATLGAGHRLGSVTELMYNAGGRHAPHGLTFTVGLGGHATVGGLGVASRQLGMTLDFVEEAEVVLANSSIVRASKTQNTDLFFAVRGAASSVGIVTEFKIRTAPAPPSIIAYTYVWTAPDVASRAQVFKAWQAWIADPALPRELTPTLTVTPSVIVLAGTYFGTQAEFDAVNITGRFPAAPQSTSAQVWTNFLEVSRFLSKQVDGSGTASPAYFYAKSLFVPPQGIVPDDLADVMFEYLATAKNGTDLWALNFEALGGAVAEVSPTETAMVHRDASYVLFSYARTTGKVSNTTVGFLDGLNEVLKSASPSAYYGEYGGCVDPKEDNYEARYNYYGQNLRRLEQVKAAVDPKDVFHNQQSVRPRA</sequence>
<evidence type="ECO:0000256" key="2">
    <source>
        <dbReference type="ARBA" id="ARBA00022630"/>
    </source>
</evidence>
<evidence type="ECO:0000256" key="3">
    <source>
        <dbReference type="ARBA" id="ARBA00022827"/>
    </source>
</evidence>
<gene>
    <name evidence="7" type="ORF">Asppvi_005673</name>
</gene>
<keyword evidence="8" id="KW-1185">Reference proteome</keyword>
<evidence type="ECO:0000313" key="7">
    <source>
        <dbReference type="EMBL" id="GIJ86778.1"/>
    </source>
</evidence>
<feature type="signal peptide" evidence="5">
    <location>
        <begin position="1"/>
        <end position="21"/>
    </location>
</feature>
<dbReference type="InterPro" id="IPR016169">
    <property type="entry name" value="FAD-bd_PCMH_sub2"/>
</dbReference>
<dbReference type="PANTHER" id="PTHR42973">
    <property type="entry name" value="BINDING OXIDOREDUCTASE, PUTATIVE (AFU_ORTHOLOGUE AFUA_1G17690)-RELATED"/>
    <property type="match status" value="1"/>
</dbReference>
<evidence type="ECO:0000256" key="5">
    <source>
        <dbReference type="SAM" id="SignalP"/>
    </source>
</evidence>
<dbReference type="PANTHER" id="PTHR42973:SF17">
    <property type="entry name" value="OXIDASE, PUTATIVE (AFU_ORTHOLOGUE AFUA_6G14340)-RELATED"/>
    <property type="match status" value="1"/>
</dbReference>